<reference evidence="8 9" key="1">
    <citation type="submission" date="2016-10" db="EMBL/GenBank/DDBJ databases">
        <authorList>
            <person name="de Groot N.N."/>
        </authorList>
    </citation>
    <scope>NUCLEOTIDE SEQUENCE [LARGE SCALE GENOMIC DNA]</scope>
    <source>
        <strain evidence="8 9">MON 2.2</strain>
    </source>
</reference>
<evidence type="ECO:0000256" key="3">
    <source>
        <dbReference type="ARBA" id="ARBA00022741"/>
    </source>
</evidence>
<protein>
    <submittedName>
        <fullName evidence="8">Tagatose 6-phosphate kinase</fullName>
    </submittedName>
</protein>
<dbReference type="Gene3D" id="3.40.1190.20">
    <property type="match status" value="1"/>
</dbReference>
<dbReference type="GO" id="GO:0016773">
    <property type="term" value="F:phosphotransferase activity, alcohol group as acceptor"/>
    <property type="evidence" value="ECO:0007669"/>
    <property type="project" value="InterPro"/>
</dbReference>
<name>A0A1G6RK21_9ACTN</name>
<dbReference type="RefSeq" id="WP_090589486.1">
    <property type="nucleotide sequence ID" value="NZ_LT629688.1"/>
</dbReference>
<evidence type="ECO:0000313" key="8">
    <source>
        <dbReference type="EMBL" id="SDD04327.1"/>
    </source>
</evidence>
<evidence type="ECO:0000256" key="2">
    <source>
        <dbReference type="ARBA" id="ARBA00022679"/>
    </source>
</evidence>
<evidence type="ECO:0000259" key="7">
    <source>
        <dbReference type="Pfam" id="PF00294"/>
    </source>
</evidence>
<keyword evidence="9" id="KW-1185">Reference proteome</keyword>
<dbReference type="InterPro" id="IPR011611">
    <property type="entry name" value="PfkB_dom"/>
</dbReference>
<dbReference type="InterPro" id="IPR017583">
    <property type="entry name" value="Tagatose/fructose_Pkinase"/>
</dbReference>
<evidence type="ECO:0000313" key="9">
    <source>
        <dbReference type="Proteomes" id="UP000198546"/>
    </source>
</evidence>
<dbReference type="PANTHER" id="PTHR46566:SF2">
    <property type="entry name" value="ATP-DEPENDENT 6-PHOSPHOFRUCTOKINASE ISOZYME 2"/>
    <property type="match status" value="1"/>
</dbReference>
<keyword evidence="4 8" id="KW-0418">Kinase</keyword>
<dbReference type="SUPFAM" id="SSF53613">
    <property type="entry name" value="Ribokinase-like"/>
    <property type="match status" value="1"/>
</dbReference>
<dbReference type="InterPro" id="IPR029056">
    <property type="entry name" value="Ribokinase-like"/>
</dbReference>
<evidence type="ECO:0000256" key="6">
    <source>
        <dbReference type="PIRNR" id="PIRNR000535"/>
    </source>
</evidence>
<proteinExistence type="inferred from homology"/>
<dbReference type="EMBL" id="LT629688">
    <property type="protein sequence ID" value="SDD04327.1"/>
    <property type="molecule type" value="Genomic_DNA"/>
</dbReference>
<dbReference type="OrthoDB" id="9801219at2"/>
<dbReference type="AlphaFoldDB" id="A0A1G6RK21"/>
<accession>A0A1G6RK21</accession>
<keyword evidence="3" id="KW-0547">Nucleotide-binding</keyword>
<dbReference type="GO" id="GO:0016301">
    <property type="term" value="F:kinase activity"/>
    <property type="evidence" value="ECO:0007669"/>
    <property type="project" value="UniProtKB-KW"/>
</dbReference>
<dbReference type="Pfam" id="PF00294">
    <property type="entry name" value="PfkB"/>
    <property type="match status" value="1"/>
</dbReference>
<evidence type="ECO:0000256" key="4">
    <source>
        <dbReference type="ARBA" id="ARBA00022777"/>
    </source>
</evidence>
<dbReference type="PANTHER" id="PTHR46566">
    <property type="entry name" value="1-PHOSPHOFRUCTOKINASE-RELATED"/>
    <property type="match status" value="1"/>
</dbReference>
<evidence type="ECO:0000256" key="1">
    <source>
        <dbReference type="ARBA" id="ARBA00010688"/>
    </source>
</evidence>
<keyword evidence="2 6" id="KW-0808">Transferase</keyword>
<gene>
    <name evidence="8" type="ORF">SAMN04489747_0033</name>
</gene>
<dbReference type="GO" id="GO:0005975">
    <property type="term" value="P:carbohydrate metabolic process"/>
    <property type="evidence" value="ECO:0007669"/>
    <property type="project" value="InterPro"/>
</dbReference>
<organism evidence="8 9">
    <name type="scientific">Auraticoccus monumenti</name>
    <dbReference type="NCBI Taxonomy" id="675864"/>
    <lineage>
        <taxon>Bacteria</taxon>
        <taxon>Bacillati</taxon>
        <taxon>Actinomycetota</taxon>
        <taxon>Actinomycetes</taxon>
        <taxon>Propionibacteriales</taxon>
        <taxon>Propionibacteriaceae</taxon>
        <taxon>Auraticoccus</taxon>
    </lineage>
</organism>
<sequence length="305" mass="31089">MITAVVLSPSLDISYEVDELTVGAIHRPLSTVRCAGGKGLNMVRAATALGAPTRAVTVLGGPVGDLMRTLLAEEGLPAVVVPNPHETRICVSVAGADMTEIYQRATPLADGVLDDVEAALDEALAGGTDWVAVNGGLPEGADPARVADLLARARHHGARVAADCYGELLTELLERGVDLVKINRSEAVDLVGTAPDVDLSELVAAVAARASAPVVVTDGASGSALSQDGRRWRVAASSRRGRWSQGSGDSYLGGLLTGLTEGLGLVDAVRLGAGAGTANAMVPGPGRLREDEARAIAAELAVTTV</sequence>
<dbReference type="GO" id="GO:0005524">
    <property type="term" value="F:ATP binding"/>
    <property type="evidence" value="ECO:0007669"/>
    <property type="project" value="UniProtKB-KW"/>
</dbReference>
<dbReference type="STRING" id="675864.SAMN04489747_0033"/>
<keyword evidence="5" id="KW-0067">ATP-binding</keyword>
<evidence type="ECO:0000256" key="5">
    <source>
        <dbReference type="ARBA" id="ARBA00022840"/>
    </source>
</evidence>
<dbReference type="PIRSF" id="PIRSF000535">
    <property type="entry name" value="1PFK/6PFK/LacC"/>
    <property type="match status" value="1"/>
</dbReference>
<feature type="domain" description="Carbohydrate kinase PfkB" evidence="7">
    <location>
        <begin position="15"/>
        <end position="285"/>
    </location>
</feature>
<comment type="similarity">
    <text evidence="1">Belongs to the carbohydrate kinase PfkB family.</text>
</comment>
<dbReference type="Proteomes" id="UP000198546">
    <property type="component" value="Chromosome i"/>
</dbReference>